<comment type="caution">
    <text evidence="1">The sequence shown here is derived from an EMBL/GenBank/DDBJ whole genome shotgun (WGS) entry which is preliminary data.</text>
</comment>
<proteinExistence type="predicted"/>
<dbReference type="AlphaFoldDB" id="A0A3A8JUD5"/>
<evidence type="ECO:0000313" key="1">
    <source>
        <dbReference type="EMBL" id="RKG99472.1"/>
    </source>
</evidence>
<dbReference type="OrthoDB" id="6446640at2"/>
<gene>
    <name evidence="1" type="ORF">D7X32_26465</name>
</gene>
<reference evidence="2" key="1">
    <citation type="submission" date="2018-09" db="EMBL/GenBank/DDBJ databases">
        <authorList>
            <person name="Livingstone P.G."/>
            <person name="Whitworth D.E."/>
        </authorList>
    </citation>
    <scope>NUCLEOTIDE SEQUENCE [LARGE SCALE GENOMIC DNA]</scope>
    <source>
        <strain evidence="2">CA043D</strain>
    </source>
</reference>
<protein>
    <submittedName>
        <fullName evidence="1">Uncharacterized protein</fullName>
    </submittedName>
</protein>
<sequence>MATYEQLAREEGDPVPVLGVRADDEALALALRDGRPPRPTQSGEGRDCVLAREDDYLPFAAALARWTGRELVISDHDFEALATLRARSAVLVATPDAFPFTRLAQIASVSGRMRGACATGILTARSGEALSRRIARIAWSAPGPARRNVHAKTLVHGAPMDARAHFEGPIETLVAVTHGSSIDMDLRLGVLCGRSTSAGAAEGYPCVMEKGCKRSPKGDRLLIPIQQLDARVVFAESCNGIALTGGLYADEASLALSAMDGTLMAYIATFKLVRSSQGLLACLGSALLEAGHDFGTVTSIVNRAQQAFIKDVPSFILLGDPCERLSRPQGAARLRAEGQGTGLPLSLDIDCGGFHGRALEIVLPLSREQVSRLDSTTFRVELTPMPRQDEAGFAVLLPSGDDAASLWLCVDEARRFDRVRVVCTAALPPESARLAVTTAWSAIDTLSALSAGVAAAASQLPGAEGCVRDLSAIVKQARELTTFAEQDLQSSHPHVTSFSKLELPLETLLGAYSALSARLVSRFPDWKLSAHLAWAYNHQISTSGDERPCGPCTVCGTPGYEITYSSPRSEHLRRTLIHCSRCGILSDRPSSERAMELRAPTVITAGETAHFEWRLRNDRPFPVEVSAVALFPHAPAQLGCRFSPETCTVTVPQGGEVIVPGVIEAANNALPGHYSLMVLGSGLMALNIAARPLRVEPRPPPALP</sequence>
<dbReference type="RefSeq" id="WP_120605347.1">
    <property type="nucleotide sequence ID" value="NZ_RAWE01000113.1"/>
</dbReference>
<evidence type="ECO:0000313" key="2">
    <source>
        <dbReference type="Proteomes" id="UP000268313"/>
    </source>
</evidence>
<organism evidence="1 2">
    <name type="scientific">Corallococcus carmarthensis</name>
    <dbReference type="NCBI Taxonomy" id="2316728"/>
    <lineage>
        <taxon>Bacteria</taxon>
        <taxon>Pseudomonadati</taxon>
        <taxon>Myxococcota</taxon>
        <taxon>Myxococcia</taxon>
        <taxon>Myxococcales</taxon>
        <taxon>Cystobacterineae</taxon>
        <taxon>Myxococcaceae</taxon>
        <taxon>Corallococcus</taxon>
    </lineage>
</organism>
<dbReference type="EMBL" id="RAWE01000113">
    <property type="protein sequence ID" value="RKG99472.1"/>
    <property type="molecule type" value="Genomic_DNA"/>
</dbReference>
<name>A0A3A8JUD5_9BACT</name>
<keyword evidence="2" id="KW-1185">Reference proteome</keyword>
<dbReference type="Proteomes" id="UP000268313">
    <property type="component" value="Unassembled WGS sequence"/>
</dbReference>
<accession>A0A3A8JUD5</accession>